<keyword evidence="3" id="KW-0547">Nucleotide-binding</keyword>
<dbReference type="GO" id="GO:0016887">
    <property type="term" value="F:ATP hydrolysis activity"/>
    <property type="evidence" value="ECO:0007669"/>
    <property type="project" value="InterPro"/>
</dbReference>
<organism evidence="6 7">
    <name type="scientific">Kribbella solani</name>
    <dbReference type="NCBI Taxonomy" id="236067"/>
    <lineage>
        <taxon>Bacteria</taxon>
        <taxon>Bacillati</taxon>
        <taxon>Actinomycetota</taxon>
        <taxon>Actinomycetes</taxon>
        <taxon>Propionibacteriales</taxon>
        <taxon>Kribbellaceae</taxon>
        <taxon>Kribbella</taxon>
    </lineage>
</organism>
<evidence type="ECO:0000256" key="3">
    <source>
        <dbReference type="ARBA" id="ARBA00022741"/>
    </source>
</evidence>
<dbReference type="GO" id="GO:0015833">
    <property type="term" value="P:peptide transport"/>
    <property type="evidence" value="ECO:0007669"/>
    <property type="project" value="InterPro"/>
</dbReference>
<dbReference type="InterPro" id="IPR017871">
    <property type="entry name" value="ABC_transporter-like_CS"/>
</dbReference>
<evidence type="ECO:0000256" key="4">
    <source>
        <dbReference type="ARBA" id="ARBA00022840"/>
    </source>
</evidence>
<dbReference type="AlphaFoldDB" id="A0A841DPG3"/>
<dbReference type="Pfam" id="PF08352">
    <property type="entry name" value="oligo_HPY"/>
    <property type="match status" value="1"/>
</dbReference>
<dbReference type="Proteomes" id="UP000558997">
    <property type="component" value="Unassembled WGS sequence"/>
</dbReference>
<dbReference type="Gene3D" id="3.40.50.300">
    <property type="entry name" value="P-loop containing nucleotide triphosphate hydrolases"/>
    <property type="match status" value="1"/>
</dbReference>
<keyword evidence="4 6" id="KW-0067">ATP-binding</keyword>
<evidence type="ECO:0000313" key="6">
    <source>
        <dbReference type="EMBL" id="MBB5977348.1"/>
    </source>
</evidence>
<dbReference type="RefSeq" id="WP_337905611.1">
    <property type="nucleotide sequence ID" value="NZ_BAAAVN010000014.1"/>
</dbReference>
<gene>
    <name evidence="6" type="ORF">HDA44_000689</name>
</gene>
<evidence type="ECO:0000256" key="1">
    <source>
        <dbReference type="ARBA" id="ARBA00005417"/>
    </source>
</evidence>
<proteinExistence type="inferred from homology"/>
<dbReference type="SMART" id="SM00382">
    <property type="entry name" value="AAA"/>
    <property type="match status" value="1"/>
</dbReference>
<protein>
    <submittedName>
        <fullName evidence="6">Peptide/nickel transport system ATP-binding protein</fullName>
    </submittedName>
</protein>
<dbReference type="EMBL" id="JACHNF010000001">
    <property type="protein sequence ID" value="MBB5977348.1"/>
    <property type="molecule type" value="Genomic_DNA"/>
</dbReference>
<accession>A0A841DPG3</accession>
<evidence type="ECO:0000313" key="7">
    <source>
        <dbReference type="Proteomes" id="UP000558997"/>
    </source>
</evidence>
<dbReference type="GO" id="GO:0005524">
    <property type="term" value="F:ATP binding"/>
    <property type="evidence" value="ECO:0007669"/>
    <property type="project" value="UniProtKB-KW"/>
</dbReference>
<sequence>MNTPMLQVTDLTVEYVQGARRPPFRAVDGVDFELAAGETLGLVGESGSGKSTVAKALLRLVPTHRGRITFEGRDLTHLTGKDRRGLSSAIQVVFQDPYSSFNPARTIGDSLREMLRPQGIRDRSVAQARAAGLMERVGLDASALDGYPGAFSGGQRQRIAIARALMVDPKLLICDEAVSALDLSVQAQVINLLRELQQERRISLLFISHDLTVVNHVSQRVMVLYKGRVMEAGDTDTVYSHPRHPYTRVLLDAVPMPDPDAQRRRRANRLLSQETPSAAQGADA</sequence>
<dbReference type="InterPro" id="IPR003439">
    <property type="entry name" value="ABC_transporter-like_ATP-bd"/>
</dbReference>
<dbReference type="Pfam" id="PF00005">
    <property type="entry name" value="ABC_tran"/>
    <property type="match status" value="1"/>
</dbReference>
<comment type="similarity">
    <text evidence="1">Belongs to the ABC transporter superfamily.</text>
</comment>
<dbReference type="PROSITE" id="PS50893">
    <property type="entry name" value="ABC_TRANSPORTER_2"/>
    <property type="match status" value="1"/>
</dbReference>
<dbReference type="InterPro" id="IPR027417">
    <property type="entry name" value="P-loop_NTPase"/>
</dbReference>
<name>A0A841DPG3_9ACTN</name>
<feature type="domain" description="ABC transporter" evidence="5">
    <location>
        <begin position="6"/>
        <end position="251"/>
    </location>
</feature>
<dbReference type="PROSITE" id="PS00211">
    <property type="entry name" value="ABC_TRANSPORTER_1"/>
    <property type="match status" value="1"/>
</dbReference>
<dbReference type="PANTHER" id="PTHR43776:SF7">
    <property type="entry name" value="D,D-DIPEPTIDE TRANSPORT ATP-BINDING PROTEIN DDPF-RELATED"/>
    <property type="match status" value="1"/>
</dbReference>
<evidence type="ECO:0000256" key="2">
    <source>
        <dbReference type="ARBA" id="ARBA00022448"/>
    </source>
</evidence>
<keyword evidence="2" id="KW-0813">Transport</keyword>
<dbReference type="InterPro" id="IPR003593">
    <property type="entry name" value="AAA+_ATPase"/>
</dbReference>
<dbReference type="PANTHER" id="PTHR43776">
    <property type="entry name" value="TRANSPORT ATP-BINDING PROTEIN"/>
    <property type="match status" value="1"/>
</dbReference>
<comment type="caution">
    <text evidence="6">The sequence shown here is derived from an EMBL/GenBank/DDBJ whole genome shotgun (WGS) entry which is preliminary data.</text>
</comment>
<evidence type="ECO:0000259" key="5">
    <source>
        <dbReference type="PROSITE" id="PS50893"/>
    </source>
</evidence>
<dbReference type="CDD" id="cd03257">
    <property type="entry name" value="ABC_NikE_OppD_transporters"/>
    <property type="match status" value="1"/>
</dbReference>
<keyword evidence="7" id="KW-1185">Reference proteome</keyword>
<dbReference type="InterPro" id="IPR050319">
    <property type="entry name" value="ABC_transp_ATP-bind"/>
</dbReference>
<dbReference type="InterPro" id="IPR013563">
    <property type="entry name" value="Oligopep_ABC_C"/>
</dbReference>
<reference evidence="6 7" key="1">
    <citation type="submission" date="2020-08" db="EMBL/GenBank/DDBJ databases">
        <title>Sequencing the genomes of 1000 actinobacteria strains.</title>
        <authorList>
            <person name="Klenk H.-P."/>
        </authorList>
    </citation>
    <scope>NUCLEOTIDE SEQUENCE [LARGE SCALE GENOMIC DNA]</scope>
    <source>
        <strain evidence="6 7">DSM 17294</strain>
    </source>
</reference>
<dbReference type="SUPFAM" id="SSF52540">
    <property type="entry name" value="P-loop containing nucleoside triphosphate hydrolases"/>
    <property type="match status" value="1"/>
</dbReference>
<dbReference type="GO" id="GO:0055085">
    <property type="term" value="P:transmembrane transport"/>
    <property type="evidence" value="ECO:0007669"/>
    <property type="project" value="UniProtKB-ARBA"/>
</dbReference>
<dbReference type="FunFam" id="3.40.50.300:FF:000016">
    <property type="entry name" value="Oligopeptide ABC transporter ATP-binding component"/>
    <property type="match status" value="1"/>
</dbReference>